<protein>
    <recommendedName>
        <fullName evidence="3">HAMP domain-containing protein</fullName>
    </recommendedName>
</protein>
<keyword evidence="2" id="KW-1185">Reference proteome</keyword>
<evidence type="ECO:0008006" key="3">
    <source>
        <dbReference type="Google" id="ProtNLM"/>
    </source>
</evidence>
<comment type="caution">
    <text evidence="1">The sequence shown here is derived from an EMBL/GenBank/DDBJ whole genome shotgun (WGS) entry which is preliminary data.</text>
</comment>
<evidence type="ECO:0000313" key="2">
    <source>
        <dbReference type="Proteomes" id="UP001486207"/>
    </source>
</evidence>
<accession>A0ABV1Y7V9</accession>
<dbReference type="Proteomes" id="UP001486207">
    <property type="component" value="Unassembled WGS sequence"/>
</dbReference>
<proteinExistence type="predicted"/>
<gene>
    <name evidence="1" type="ORF">ABT384_45800</name>
</gene>
<sequence>MLQALVTTAAGALFATIGVLVGGVVTRRAQDRSAALMRVSLVAPVEVAEEIQRFGRAISFFLDQVERGERTPLHNPLSPEEFEQVRQESAQAQVRLVNAIRRSLGDDREGLSFGIGG</sequence>
<evidence type="ECO:0000313" key="1">
    <source>
        <dbReference type="EMBL" id="MER7379909.1"/>
    </source>
</evidence>
<organism evidence="1 2">
    <name type="scientific">Streptomyces lanatus</name>
    <dbReference type="NCBI Taxonomy" id="66900"/>
    <lineage>
        <taxon>Bacteria</taxon>
        <taxon>Bacillati</taxon>
        <taxon>Actinomycetota</taxon>
        <taxon>Actinomycetes</taxon>
        <taxon>Kitasatosporales</taxon>
        <taxon>Streptomycetaceae</taxon>
        <taxon>Streptomyces</taxon>
    </lineage>
</organism>
<reference evidence="1 2" key="1">
    <citation type="submission" date="2024-06" db="EMBL/GenBank/DDBJ databases">
        <title>The Natural Products Discovery Center: Release of the First 8490 Sequenced Strains for Exploring Actinobacteria Biosynthetic Diversity.</title>
        <authorList>
            <person name="Kalkreuter E."/>
            <person name="Kautsar S.A."/>
            <person name="Yang D."/>
            <person name="Bader C.D."/>
            <person name="Teijaro C.N."/>
            <person name="Fluegel L."/>
            <person name="Davis C.M."/>
            <person name="Simpson J.R."/>
            <person name="Lauterbach L."/>
            <person name="Steele A.D."/>
            <person name="Gui C."/>
            <person name="Meng S."/>
            <person name="Li G."/>
            <person name="Viehrig K."/>
            <person name="Ye F."/>
            <person name="Su P."/>
            <person name="Kiefer A.F."/>
            <person name="Nichols A."/>
            <person name="Cepeda A.J."/>
            <person name="Yan W."/>
            <person name="Fan B."/>
            <person name="Jiang Y."/>
            <person name="Adhikari A."/>
            <person name="Zheng C.-J."/>
            <person name="Schuster L."/>
            <person name="Cowan T.M."/>
            <person name="Smanski M.J."/>
            <person name="Chevrette M.G."/>
            <person name="De Carvalho L.P.S."/>
            <person name="Shen B."/>
        </authorList>
    </citation>
    <scope>NUCLEOTIDE SEQUENCE [LARGE SCALE GENOMIC DNA]</scope>
    <source>
        <strain evidence="1 2">NPDC000155</strain>
    </source>
</reference>
<dbReference type="EMBL" id="JBEPFB010000043">
    <property type="protein sequence ID" value="MER7379909.1"/>
    <property type="molecule type" value="Genomic_DNA"/>
</dbReference>
<dbReference type="RefSeq" id="WP_190076103.1">
    <property type="nucleotide sequence ID" value="NZ_BNBM01000034.1"/>
</dbReference>
<name>A0ABV1Y7V9_9ACTN</name>